<evidence type="ECO:0008006" key="3">
    <source>
        <dbReference type="Google" id="ProtNLM"/>
    </source>
</evidence>
<dbReference type="Proteomes" id="UP000006227">
    <property type="component" value="Unassembled WGS sequence"/>
</dbReference>
<gene>
    <name evidence="1" type="ORF">NIAS840_00320</name>
</gene>
<reference evidence="1 2" key="1">
    <citation type="journal article" date="2011" name="J. Bacteriol.">
        <title>Genome Sequence of Lactobacillus salivarius NIAS840, Isolated from Chicken Intestine.</title>
        <authorList>
            <person name="Ham J.S."/>
            <person name="Kim H.W."/>
            <person name="Seol K.H."/>
            <person name="Jang A."/>
            <person name="Jeong S.G."/>
            <person name="Oh M.H."/>
            <person name="Kim D.H."/>
            <person name="Kang D.K."/>
            <person name="Kim G.B."/>
            <person name="Cha C.J."/>
        </authorList>
    </citation>
    <scope>NUCLEOTIDE SEQUENCE [LARGE SCALE GENOMIC DNA]</scope>
    <source>
        <strain evidence="1 2">NIAS840</strain>
    </source>
</reference>
<dbReference type="InterPro" id="IPR024211">
    <property type="entry name" value="DUF3841"/>
</dbReference>
<name>F5VCJ0_9LACO</name>
<dbReference type="PATRIC" id="fig|1029822.3.peg.319"/>
<proteinExistence type="predicted"/>
<protein>
    <recommendedName>
        <fullName evidence="3">DUF3841 domain-containing protein</fullName>
    </recommendedName>
</protein>
<evidence type="ECO:0000313" key="1">
    <source>
        <dbReference type="EMBL" id="EGL98622.1"/>
    </source>
</evidence>
<sequence length="105" mass="12945">MIIWTIQPYSVYQQLESKGKFYCDPEKSENLKENNFQVAYNWMIKQMKRRKILPPKDVKVPLWAWYRRDYKHVRPDFRWVRDSEIEVCMEINIPEEKVLLSDFEA</sequence>
<dbReference type="EMBL" id="AFMN01000001">
    <property type="protein sequence ID" value="EGL98622.1"/>
    <property type="molecule type" value="Genomic_DNA"/>
</dbReference>
<accession>F5VCJ0</accession>
<dbReference type="AlphaFoldDB" id="F5VCJ0"/>
<evidence type="ECO:0000313" key="2">
    <source>
        <dbReference type="Proteomes" id="UP000006227"/>
    </source>
</evidence>
<dbReference type="Pfam" id="PF12952">
    <property type="entry name" value="DUF3841"/>
    <property type="match status" value="1"/>
</dbReference>
<dbReference type="RefSeq" id="WP_003705221.1">
    <property type="nucleotide sequence ID" value="NZ_AFMN01000001.1"/>
</dbReference>
<organism evidence="1 2">
    <name type="scientific">Ligilactobacillus salivarius NIAS840</name>
    <dbReference type="NCBI Taxonomy" id="1029822"/>
    <lineage>
        <taxon>Bacteria</taxon>
        <taxon>Bacillati</taxon>
        <taxon>Bacillota</taxon>
        <taxon>Bacilli</taxon>
        <taxon>Lactobacillales</taxon>
        <taxon>Lactobacillaceae</taxon>
        <taxon>Ligilactobacillus</taxon>
    </lineage>
</organism>
<comment type="caution">
    <text evidence="1">The sequence shown here is derived from an EMBL/GenBank/DDBJ whole genome shotgun (WGS) entry which is preliminary data.</text>
</comment>